<keyword evidence="2" id="KW-1185">Reference proteome</keyword>
<gene>
    <name evidence="1" type="ORF">KIH74_14700</name>
</gene>
<dbReference type="Proteomes" id="UP001197247">
    <property type="component" value="Unassembled WGS sequence"/>
</dbReference>
<dbReference type="RefSeq" id="WP_214156478.1">
    <property type="nucleotide sequence ID" value="NZ_JAHBAY010000005.1"/>
</dbReference>
<organism evidence="1 2">
    <name type="scientific">Kineosporia corallincola</name>
    <dbReference type="NCBI Taxonomy" id="2835133"/>
    <lineage>
        <taxon>Bacteria</taxon>
        <taxon>Bacillati</taxon>
        <taxon>Actinomycetota</taxon>
        <taxon>Actinomycetes</taxon>
        <taxon>Kineosporiales</taxon>
        <taxon>Kineosporiaceae</taxon>
        <taxon>Kineosporia</taxon>
    </lineage>
</organism>
<name>A0ABS5TGH0_9ACTN</name>
<evidence type="ECO:0000313" key="1">
    <source>
        <dbReference type="EMBL" id="MBT0770187.1"/>
    </source>
</evidence>
<comment type="caution">
    <text evidence="1">The sequence shown here is derived from an EMBL/GenBank/DDBJ whole genome shotgun (WGS) entry which is preliminary data.</text>
</comment>
<reference evidence="1 2" key="1">
    <citation type="submission" date="2021-05" db="EMBL/GenBank/DDBJ databases">
        <title>Kineosporia and Streptomyces sp. nov. two new marine actinobacteria isolated from Coral.</title>
        <authorList>
            <person name="Buangrab K."/>
            <person name="Sutthacheep M."/>
            <person name="Yeemin T."/>
            <person name="Harunari E."/>
            <person name="Igarashi Y."/>
            <person name="Kanchanasin P."/>
            <person name="Tanasupawat S."/>
            <person name="Phongsopitanun W."/>
        </authorList>
    </citation>
    <scope>NUCLEOTIDE SEQUENCE [LARGE SCALE GENOMIC DNA]</scope>
    <source>
        <strain evidence="1 2">J2-2</strain>
    </source>
</reference>
<evidence type="ECO:0000313" key="2">
    <source>
        <dbReference type="Proteomes" id="UP001197247"/>
    </source>
</evidence>
<protein>
    <submittedName>
        <fullName evidence="1">Uncharacterized protein</fullName>
    </submittedName>
</protein>
<dbReference type="EMBL" id="JAHBAY010000005">
    <property type="protein sequence ID" value="MBT0770187.1"/>
    <property type="molecule type" value="Genomic_DNA"/>
</dbReference>
<accession>A0ABS5TGH0</accession>
<proteinExistence type="predicted"/>
<sequence>MPDTRNFQFSKAEYDALMAYLSDVDEVLNTTPQLLGPSVDLKLDANLATAIRPGSQSWTIAKQFATQAGVFGASAQQQYTLTETEVRAFLTALKNASDIFQDTDNLATYEASKFSQNYPDVAGTTS</sequence>